<evidence type="ECO:0000313" key="3">
    <source>
        <dbReference type="Proteomes" id="UP000466535"/>
    </source>
</evidence>
<dbReference type="Proteomes" id="UP000466535">
    <property type="component" value="Unassembled WGS sequence"/>
</dbReference>
<dbReference type="EMBL" id="WUUT01000003">
    <property type="protein sequence ID" value="MXR51631.1"/>
    <property type="molecule type" value="Genomic_DNA"/>
</dbReference>
<dbReference type="AlphaFoldDB" id="A0A6B0T8S1"/>
<protein>
    <submittedName>
        <fullName evidence="2">Uncharacterized protein</fullName>
    </submittedName>
</protein>
<keyword evidence="3" id="KW-1185">Reference proteome</keyword>
<evidence type="ECO:0000256" key="1">
    <source>
        <dbReference type="SAM" id="MobiDB-lite"/>
    </source>
</evidence>
<feature type="region of interest" description="Disordered" evidence="1">
    <location>
        <begin position="146"/>
        <end position="172"/>
    </location>
</feature>
<gene>
    <name evidence="2" type="ORF">GRX03_08450</name>
</gene>
<proteinExistence type="predicted"/>
<dbReference type="OrthoDB" id="178099at2157"/>
<reference evidence="2 3" key="1">
    <citation type="submission" date="2019-12" db="EMBL/GenBank/DDBJ databases">
        <title>Isolation and characterization of three novel carbon monoxide-oxidizing members of Halobacteria from salione crusts and soils.</title>
        <authorList>
            <person name="Myers M.R."/>
            <person name="King G.M."/>
        </authorList>
    </citation>
    <scope>NUCLEOTIDE SEQUENCE [LARGE SCALE GENOMIC DNA]</scope>
    <source>
        <strain evidence="2 3">WSH3</strain>
    </source>
</reference>
<sequence>MVDYTSPITATFELQRQTIKQSQEALEQGIQFQQDFNRALVGGLDGQEDAQRRVVELQRNAVLDALDTVEANIPGSEDATAEMRETVDEQFDQLLDNHEEAFETLTAEMEDGAESYENLVSEYLDTLDDQLEMLIDAHEGLEEQSVETAEELTEQLDQLQSQVEDVQQQVEE</sequence>
<comment type="caution">
    <text evidence="2">The sequence shown here is derived from an EMBL/GenBank/DDBJ whole genome shotgun (WGS) entry which is preliminary data.</text>
</comment>
<accession>A0A6B0T8S1</accession>
<evidence type="ECO:0000313" key="2">
    <source>
        <dbReference type="EMBL" id="MXR51631.1"/>
    </source>
</evidence>
<organism evidence="2 3">
    <name type="scientific">Halovenus carboxidivorans</name>
    <dbReference type="NCBI Taxonomy" id="2692199"/>
    <lineage>
        <taxon>Archaea</taxon>
        <taxon>Methanobacteriati</taxon>
        <taxon>Methanobacteriota</taxon>
        <taxon>Stenosarchaea group</taxon>
        <taxon>Halobacteria</taxon>
        <taxon>Halobacteriales</taxon>
        <taxon>Haloarculaceae</taxon>
        <taxon>Halovenus</taxon>
    </lineage>
</organism>
<feature type="compositionally biased region" description="Low complexity" evidence="1">
    <location>
        <begin position="155"/>
        <end position="172"/>
    </location>
</feature>
<dbReference type="RefSeq" id="WP_159763775.1">
    <property type="nucleotide sequence ID" value="NZ_WUUT01000003.1"/>
</dbReference>
<name>A0A6B0T8S1_9EURY</name>